<name>A0A0C3CN13_PILCF</name>
<keyword evidence="6" id="KW-0030">Aminoacyl-tRNA synthetase</keyword>
<gene>
    <name evidence="8" type="ORF">PILCRDRAFT_94654</name>
</gene>
<dbReference type="EMBL" id="KN832972">
    <property type="protein sequence ID" value="KIM91062.1"/>
    <property type="molecule type" value="Genomic_DNA"/>
</dbReference>
<evidence type="ECO:0000313" key="8">
    <source>
        <dbReference type="EMBL" id="KIM91062.1"/>
    </source>
</evidence>
<dbReference type="GO" id="GO:0006422">
    <property type="term" value="P:aspartyl-tRNA aminoacylation"/>
    <property type="evidence" value="ECO:0007669"/>
    <property type="project" value="TreeGrafter"/>
</dbReference>
<evidence type="ECO:0000256" key="6">
    <source>
        <dbReference type="ARBA" id="ARBA00023146"/>
    </source>
</evidence>
<dbReference type="GO" id="GO:0005524">
    <property type="term" value="F:ATP binding"/>
    <property type="evidence" value="ECO:0007669"/>
    <property type="project" value="UniProtKB-KW"/>
</dbReference>
<proteinExistence type="inferred from homology"/>
<dbReference type="FunCoup" id="A0A0C3CN13">
    <property type="interactions" value="428"/>
</dbReference>
<dbReference type="InterPro" id="IPR012340">
    <property type="entry name" value="NA-bd_OB-fold"/>
</dbReference>
<dbReference type="Gene3D" id="2.40.50.140">
    <property type="entry name" value="Nucleic acid-binding proteins"/>
    <property type="match status" value="1"/>
</dbReference>
<dbReference type="Proteomes" id="UP000054166">
    <property type="component" value="Unassembled WGS sequence"/>
</dbReference>
<evidence type="ECO:0000256" key="5">
    <source>
        <dbReference type="ARBA" id="ARBA00022917"/>
    </source>
</evidence>
<evidence type="ECO:0000256" key="2">
    <source>
        <dbReference type="ARBA" id="ARBA00022598"/>
    </source>
</evidence>
<evidence type="ECO:0000259" key="7">
    <source>
        <dbReference type="PROSITE" id="PS50862"/>
    </source>
</evidence>
<dbReference type="GO" id="GO:0004815">
    <property type="term" value="F:aspartate-tRNA ligase activity"/>
    <property type="evidence" value="ECO:0007669"/>
    <property type="project" value="TreeGrafter"/>
</dbReference>
<dbReference type="GO" id="GO:0005739">
    <property type="term" value="C:mitochondrion"/>
    <property type="evidence" value="ECO:0007669"/>
    <property type="project" value="TreeGrafter"/>
</dbReference>
<dbReference type="InterPro" id="IPR047089">
    <property type="entry name" value="Asp-tRNA-ligase_1_N"/>
</dbReference>
<dbReference type="InterPro" id="IPR004364">
    <property type="entry name" value="Aa-tRNA-synt_II"/>
</dbReference>
<feature type="domain" description="Aminoacyl-transfer RNA synthetases class-II family profile" evidence="7">
    <location>
        <begin position="170"/>
        <end position="573"/>
    </location>
</feature>
<dbReference type="PRINTS" id="PR01042">
    <property type="entry name" value="TRNASYNTHASP"/>
</dbReference>
<dbReference type="InterPro" id="IPR006195">
    <property type="entry name" value="aa-tRNA-synth_II"/>
</dbReference>
<dbReference type="HOGENOM" id="CLU_014330_4_0_1"/>
<dbReference type="PANTHER" id="PTHR22594">
    <property type="entry name" value="ASPARTYL/LYSYL-TRNA SYNTHETASE"/>
    <property type="match status" value="1"/>
</dbReference>
<dbReference type="STRING" id="765440.A0A0C3CN13"/>
<dbReference type="InterPro" id="IPR004365">
    <property type="entry name" value="NA-bd_OB_tRNA"/>
</dbReference>
<dbReference type="AlphaFoldDB" id="A0A0C3CN13"/>
<protein>
    <recommendedName>
        <fullName evidence="7">Aminoacyl-transfer RNA synthetases class-II family profile domain-containing protein</fullName>
    </recommendedName>
</protein>
<keyword evidence="2" id="KW-0436">Ligase</keyword>
<dbReference type="Pfam" id="PF00152">
    <property type="entry name" value="tRNA-synt_2"/>
    <property type="match status" value="2"/>
</dbReference>
<evidence type="ECO:0000256" key="4">
    <source>
        <dbReference type="ARBA" id="ARBA00022840"/>
    </source>
</evidence>
<evidence type="ECO:0000256" key="3">
    <source>
        <dbReference type="ARBA" id="ARBA00022741"/>
    </source>
</evidence>
<dbReference type="GO" id="GO:0003676">
    <property type="term" value="F:nucleic acid binding"/>
    <property type="evidence" value="ECO:0007669"/>
    <property type="project" value="InterPro"/>
</dbReference>
<dbReference type="SUPFAM" id="SSF55681">
    <property type="entry name" value="Class II aaRS and biotin synthetases"/>
    <property type="match status" value="1"/>
</dbReference>
<dbReference type="InterPro" id="IPR045864">
    <property type="entry name" value="aa-tRNA-synth_II/BPL/LPL"/>
</dbReference>
<dbReference type="InParanoid" id="A0A0C3CN13"/>
<dbReference type="PROSITE" id="PS50862">
    <property type="entry name" value="AA_TRNA_LIGASE_II"/>
    <property type="match status" value="1"/>
</dbReference>
<comment type="similarity">
    <text evidence="1">Belongs to the class-II aminoacyl-tRNA synthetase family. Type 1 subfamily.</text>
</comment>
<dbReference type="PANTHER" id="PTHR22594:SF5">
    <property type="entry name" value="ASPARTATE--TRNA LIGASE, MITOCHONDRIAL"/>
    <property type="match status" value="1"/>
</dbReference>
<evidence type="ECO:0000256" key="1">
    <source>
        <dbReference type="ARBA" id="ARBA00006303"/>
    </source>
</evidence>
<dbReference type="InterPro" id="IPR002312">
    <property type="entry name" value="Asp/Asn-tRNA-synth_IIb"/>
</dbReference>
<accession>A0A0C3CN13</accession>
<dbReference type="Pfam" id="PF01336">
    <property type="entry name" value="tRNA_anti-codon"/>
    <property type="match status" value="1"/>
</dbReference>
<dbReference type="OrthoDB" id="439710at2759"/>
<dbReference type="Gene3D" id="3.30.930.10">
    <property type="entry name" value="Bira Bifunctional Protein, Domain 2"/>
    <property type="match status" value="1"/>
</dbReference>
<organism evidence="8 9">
    <name type="scientific">Piloderma croceum (strain F 1598)</name>
    <dbReference type="NCBI Taxonomy" id="765440"/>
    <lineage>
        <taxon>Eukaryota</taxon>
        <taxon>Fungi</taxon>
        <taxon>Dikarya</taxon>
        <taxon>Basidiomycota</taxon>
        <taxon>Agaricomycotina</taxon>
        <taxon>Agaricomycetes</taxon>
        <taxon>Agaricomycetidae</taxon>
        <taxon>Atheliales</taxon>
        <taxon>Atheliaceae</taxon>
        <taxon>Piloderma</taxon>
    </lineage>
</organism>
<keyword evidence="9" id="KW-1185">Reference proteome</keyword>
<dbReference type="SUPFAM" id="SSF50249">
    <property type="entry name" value="Nucleic acid-binding proteins"/>
    <property type="match status" value="1"/>
</dbReference>
<reference evidence="9" key="2">
    <citation type="submission" date="2015-01" db="EMBL/GenBank/DDBJ databases">
        <title>Evolutionary Origins and Diversification of the Mycorrhizal Mutualists.</title>
        <authorList>
            <consortium name="DOE Joint Genome Institute"/>
            <consortium name="Mycorrhizal Genomics Consortium"/>
            <person name="Kohler A."/>
            <person name="Kuo A."/>
            <person name="Nagy L.G."/>
            <person name="Floudas D."/>
            <person name="Copeland A."/>
            <person name="Barry K.W."/>
            <person name="Cichocki N."/>
            <person name="Veneault-Fourrey C."/>
            <person name="LaButti K."/>
            <person name="Lindquist E.A."/>
            <person name="Lipzen A."/>
            <person name="Lundell T."/>
            <person name="Morin E."/>
            <person name="Murat C."/>
            <person name="Riley R."/>
            <person name="Ohm R."/>
            <person name="Sun H."/>
            <person name="Tunlid A."/>
            <person name="Henrissat B."/>
            <person name="Grigoriev I.V."/>
            <person name="Hibbett D.S."/>
            <person name="Martin F."/>
        </authorList>
    </citation>
    <scope>NUCLEOTIDE SEQUENCE [LARGE SCALE GENOMIC DNA]</scope>
    <source>
        <strain evidence="9">F 1598</strain>
    </source>
</reference>
<keyword evidence="5" id="KW-0648">Protein biosynthesis</keyword>
<dbReference type="InterPro" id="IPR004524">
    <property type="entry name" value="Asp-tRNA-ligase_1"/>
</dbReference>
<sequence length="603" mass="68109">MFWRSVYSDKRGRVKDLSLIAPFTKRTHTCGALTAAHVGARVVLTGWLLFERKISKAMSFFSIRDSSGTIQLVVLRNEVTASRLSALSEVPVESTVQIEGIVRMRPENARRHESTGDIEVEVHTFTLLNSADVKMPFVPSDNQLPSEDFRSRYRSLDLRRPALSDNLRKRSKVARIVRDVLYEQEFLEVETPILLTSTPEGAREFLVPTRITQNSNGASTREPQFYALPQSPQQPKQLLICSGAVDRYFQLAKCFRDEDGRNDRQPEFTQVDLEMAFVSWGQALESSTVGSDQWRIGGSEVRDVVENIIRKVWLEMEDVTLPGRFEVMTYHEAMTRYGSDKPDTRFGLEERITLTEDNESSWLLGSRTVCEGIQPVSKIQALEINETLRLNVGDTVYLAARSKIPEGGSTHLGRLRLQLSAAAHARHDCTWTQEPHFLWITEFPLFTRADKEKNLLAQGRWSSTHHPFTAPMWEDIEAMYNGCLESVRGQHYDLVLNGVEIGGGSVRVHDPEMQEYIFSQILQLSELEKGSFNHLLDALKYGAPPHGGIALGFDRLMTILCKAKSIRDVIAFPKTSVGTDLLFKGPAPVDKSVLYQYGIQPCT</sequence>
<evidence type="ECO:0000313" key="9">
    <source>
        <dbReference type="Proteomes" id="UP000054166"/>
    </source>
</evidence>
<keyword evidence="3" id="KW-0547">Nucleotide-binding</keyword>
<reference evidence="8 9" key="1">
    <citation type="submission" date="2014-04" db="EMBL/GenBank/DDBJ databases">
        <authorList>
            <consortium name="DOE Joint Genome Institute"/>
            <person name="Kuo A."/>
            <person name="Tarkka M."/>
            <person name="Buscot F."/>
            <person name="Kohler A."/>
            <person name="Nagy L.G."/>
            <person name="Floudas D."/>
            <person name="Copeland A."/>
            <person name="Barry K.W."/>
            <person name="Cichocki N."/>
            <person name="Veneault-Fourrey C."/>
            <person name="LaButti K."/>
            <person name="Lindquist E.A."/>
            <person name="Lipzen A."/>
            <person name="Lundell T."/>
            <person name="Morin E."/>
            <person name="Murat C."/>
            <person name="Sun H."/>
            <person name="Tunlid A."/>
            <person name="Henrissat B."/>
            <person name="Grigoriev I.V."/>
            <person name="Hibbett D.S."/>
            <person name="Martin F."/>
            <person name="Nordberg H.P."/>
            <person name="Cantor M.N."/>
            <person name="Hua S.X."/>
        </authorList>
    </citation>
    <scope>NUCLEOTIDE SEQUENCE [LARGE SCALE GENOMIC DNA]</scope>
    <source>
        <strain evidence="8 9">F 1598</strain>
    </source>
</reference>
<dbReference type="CDD" id="cd04317">
    <property type="entry name" value="EcAspRS_like_N"/>
    <property type="match status" value="1"/>
</dbReference>
<dbReference type="InterPro" id="IPR004115">
    <property type="entry name" value="GAD-like_sf"/>
</dbReference>
<dbReference type="HAMAP" id="MF_00044">
    <property type="entry name" value="Asp_tRNA_synth_type1"/>
    <property type="match status" value="1"/>
</dbReference>
<keyword evidence="4" id="KW-0067">ATP-binding</keyword>
<dbReference type="Gene3D" id="3.30.1360.30">
    <property type="entry name" value="GAD-like domain"/>
    <property type="match status" value="1"/>
</dbReference>